<reference evidence="1" key="1">
    <citation type="submission" date="2021-06" db="EMBL/GenBank/DDBJ databases">
        <authorList>
            <person name="Kallberg Y."/>
            <person name="Tangrot J."/>
            <person name="Rosling A."/>
        </authorList>
    </citation>
    <scope>NUCLEOTIDE SEQUENCE</scope>
    <source>
        <strain evidence="1">MA461A</strain>
    </source>
</reference>
<comment type="caution">
    <text evidence="1">The sequence shown here is derived from an EMBL/GenBank/DDBJ whole genome shotgun (WGS) entry which is preliminary data.</text>
</comment>
<evidence type="ECO:0000313" key="1">
    <source>
        <dbReference type="EMBL" id="CAG8769397.1"/>
    </source>
</evidence>
<gene>
    <name evidence="1" type="ORF">RPERSI_LOCUS16214</name>
</gene>
<dbReference type="Proteomes" id="UP000789920">
    <property type="component" value="Unassembled WGS sequence"/>
</dbReference>
<accession>A0ACA9QYD3</accession>
<dbReference type="EMBL" id="CAJVQC010039806">
    <property type="protein sequence ID" value="CAG8769397.1"/>
    <property type="molecule type" value="Genomic_DNA"/>
</dbReference>
<protein>
    <submittedName>
        <fullName evidence="1">9921_t:CDS:1</fullName>
    </submittedName>
</protein>
<proteinExistence type="predicted"/>
<feature type="non-terminal residue" evidence="1">
    <location>
        <position position="47"/>
    </location>
</feature>
<keyword evidence="2" id="KW-1185">Reference proteome</keyword>
<name>A0ACA9QYD3_9GLOM</name>
<evidence type="ECO:0000313" key="2">
    <source>
        <dbReference type="Proteomes" id="UP000789920"/>
    </source>
</evidence>
<sequence>MFGTKFQNQSNRPSWTPTVTAMLEGKRPWIRQLNWLTLMLIDIDNGI</sequence>
<organism evidence="1 2">
    <name type="scientific">Racocetra persica</name>
    <dbReference type="NCBI Taxonomy" id="160502"/>
    <lineage>
        <taxon>Eukaryota</taxon>
        <taxon>Fungi</taxon>
        <taxon>Fungi incertae sedis</taxon>
        <taxon>Mucoromycota</taxon>
        <taxon>Glomeromycotina</taxon>
        <taxon>Glomeromycetes</taxon>
        <taxon>Diversisporales</taxon>
        <taxon>Gigasporaceae</taxon>
        <taxon>Racocetra</taxon>
    </lineage>
</organism>